<organism evidence="2 3">
    <name type="scientific">Sitophilus oryzae</name>
    <name type="common">Rice weevil</name>
    <name type="synonym">Curculio oryzae</name>
    <dbReference type="NCBI Taxonomy" id="7048"/>
    <lineage>
        <taxon>Eukaryota</taxon>
        <taxon>Metazoa</taxon>
        <taxon>Ecdysozoa</taxon>
        <taxon>Arthropoda</taxon>
        <taxon>Hexapoda</taxon>
        <taxon>Insecta</taxon>
        <taxon>Pterygota</taxon>
        <taxon>Neoptera</taxon>
        <taxon>Endopterygota</taxon>
        <taxon>Coleoptera</taxon>
        <taxon>Polyphaga</taxon>
        <taxon>Cucujiformia</taxon>
        <taxon>Curculionidae</taxon>
        <taxon>Dryophthorinae</taxon>
        <taxon>Sitophilus</taxon>
    </lineage>
</organism>
<reference evidence="3" key="1">
    <citation type="submission" date="2025-08" db="UniProtKB">
        <authorList>
            <consortium name="RefSeq"/>
        </authorList>
    </citation>
    <scope>IDENTIFICATION</scope>
    <source>
        <tissue evidence="3">Gonads</tissue>
    </source>
</reference>
<feature type="region of interest" description="Disordered" evidence="1">
    <location>
        <begin position="150"/>
        <end position="174"/>
    </location>
</feature>
<evidence type="ECO:0000256" key="1">
    <source>
        <dbReference type="SAM" id="MobiDB-lite"/>
    </source>
</evidence>
<accession>A0A6J2XRD6</accession>
<dbReference type="KEGG" id="soy:115880824"/>
<gene>
    <name evidence="3" type="primary">LOC115880824</name>
</gene>
<evidence type="ECO:0000313" key="2">
    <source>
        <dbReference type="Proteomes" id="UP000504635"/>
    </source>
</evidence>
<dbReference type="Proteomes" id="UP000504635">
    <property type="component" value="Unplaced"/>
</dbReference>
<evidence type="ECO:0000313" key="3">
    <source>
        <dbReference type="RefSeq" id="XP_030753977.1"/>
    </source>
</evidence>
<proteinExistence type="predicted"/>
<protein>
    <submittedName>
        <fullName evidence="3">Uncharacterized protein LOC115880824</fullName>
    </submittedName>
</protein>
<dbReference type="GeneID" id="115880824"/>
<keyword evidence="2" id="KW-1185">Reference proteome</keyword>
<dbReference type="InParanoid" id="A0A6J2XRD6"/>
<feature type="compositionally biased region" description="Basic and acidic residues" evidence="1">
    <location>
        <begin position="151"/>
        <end position="167"/>
    </location>
</feature>
<sequence>MDCNKHKKGKDMGRARSSLSVSGVDYYLNLPVSCPASPAVSTLTLTPGRIRNIDQDMENLRASRQDNPFIQRVIASRESLLDSSLDEESDNVTLMSKELSLDLDIDPMSLPETHEHMIRSPPPTNWPTSPNFRTFQFPSGSSDALQLEVNNTKEKSKSAELKPKHSSWDGQDTSPLKSFKALYYHDKFSLLTSNSLRTSAEDHLRLMSED</sequence>
<name>A0A6J2XRD6_SITOR</name>
<dbReference type="OrthoDB" id="6620223at2759"/>
<dbReference type="AlphaFoldDB" id="A0A6J2XRD6"/>
<dbReference type="RefSeq" id="XP_030753977.1">
    <property type="nucleotide sequence ID" value="XM_030898117.1"/>
</dbReference>